<dbReference type="Pfam" id="PF00612">
    <property type="entry name" value="IQ"/>
    <property type="match status" value="1"/>
</dbReference>
<dbReference type="SUPFAM" id="SSF63491">
    <property type="entry name" value="BAG domain"/>
    <property type="match status" value="1"/>
</dbReference>
<proteinExistence type="predicted"/>
<dbReference type="SMART" id="SM00015">
    <property type="entry name" value="IQ"/>
    <property type="match status" value="1"/>
</dbReference>
<dbReference type="AlphaFoldDB" id="A0A7I8I7C8"/>
<keyword evidence="2" id="KW-0175">Coiled coil</keyword>
<feature type="domain" description="BAG" evidence="4">
    <location>
        <begin position="85"/>
        <end position="151"/>
    </location>
</feature>
<feature type="region of interest" description="Disordered" evidence="3">
    <location>
        <begin position="325"/>
        <end position="347"/>
    </location>
</feature>
<accession>A0A7I8I7C8</accession>
<gene>
    <name evidence="5" type="ORF">SI7747_01000056</name>
</gene>
<evidence type="ECO:0000313" key="5">
    <source>
        <dbReference type="EMBL" id="CAA2613651.1"/>
    </source>
</evidence>
<dbReference type="EMBL" id="LR743588">
    <property type="protein sequence ID" value="CAA2613651.1"/>
    <property type="molecule type" value="Genomic_DNA"/>
</dbReference>
<feature type="coiled-coil region" evidence="2">
    <location>
        <begin position="74"/>
        <end position="101"/>
    </location>
</feature>
<dbReference type="EMBL" id="CACRZD030000001">
    <property type="protein sequence ID" value="CAA6653466.1"/>
    <property type="molecule type" value="Genomic_DNA"/>
</dbReference>
<evidence type="ECO:0000256" key="3">
    <source>
        <dbReference type="SAM" id="MobiDB-lite"/>
    </source>
</evidence>
<dbReference type="PROSITE" id="PS51035">
    <property type="entry name" value="BAG"/>
    <property type="match status" value="1"/>
</dbReference>
<feature type="compositionally biased region" description="Basic residues" evidence="3">
    <location>
        <begin position="338"/>
        <end position="347"/>
    </location>
</feature>
<dbReference type="InterPro" id="IPR040400">
    <property type="entry name" value="BAG5/6/7/8"/>
</dbReference>
<keyword evidence="6" id="KW-1185">Reference proteome</keyword>
<dbReference type="Proteomes" id="UP001189122">
    <property type="component" value="Unassembled WGS sequence"/>
</dbReference>
<feature type="region of interest" description="Disordered" evidence="3">
    <location>
        <begin position="227"/>
        <end position="253"/>
    </location>
</feature>
<dbReference type="PANTHER" id="PTHR33322:SF4">
    <property type="entry name" value="BAG DOMAIN CONTAINING PROTEIN, EXPRESSED"/>
    <property type="match status" value="1"/>
</dbReference>
<protein>
    <recommendedName>
        <fullName evidence="4">BAG domain-containing protein</fullName>
    </recommendedName>
</protein>
<dbReference type="PROSITE" id="PS50096">
    <property type="entry name" value="IQ"/>
    <property type="match status" value="1"/>
</dbReference>
<dbReference type="GO" id="GO:0006457">
    <property type="term" value="P:protein folding"/>
    <property type="evidence" value="ECO:0007669"/>
    <property type="project" value="TreeGrafter"/>
</dbReference>
<evidence type="ECO:0000313" key="6">
    <source>
        <dbReference type="Proteomes" id="UP001189122"/>
    </source>
</evidence>
<evidence type="ECO:0000256" key="1">
    <source>
        <dbReference type="ARBA" id="ARBA00023186"/>
    </source>
</evidence>
<dbReference type="GO" id="GO:0009506">
    <property type="term" value="C:plasmodesma"/>
    <property type="evidence" value="ECO:0007669"/>
    <property type="project" value="TreeGrafter"/>
</dbReference>
<dbReference type="InterPro" id="IPR000048">
    <property type="entry name" value="IQ_motif_EF-hand-BS"/>
</dbReference>
<dbReference type="Pfam" id="PF02179">
    <property type="entry name" value="BAG"/>
    <property type="match status" value="1"/>
</dbReference>
<name>A0A7I8I7C8_SPIIN</name>
<sequence>MEDHFRPSFWSGNAGPAKVVSIPVHFIGSDEKEKRQKTPPAAAAAAAADGRPRAGITMLAAAMRIQKACRGFLVRKNMKVLRQLEVEVEIVEKEVKGSEDRLGADAKERIRVSEALMSLLFRLDSVRGVRDYRRRVIRRAIAIQEAVDAIATADTKGEEEEVVASGKNISDESGAAPVPTEEIRASVSAVDDGAPLSSCELVDSEGLSEVKDTTAADTMEEIQDEVLASGEESQDRHGDLSEDAIESEEVRGERSVAARMLPRLPTPAGVAQQSTGDGEEARRCMTQFMERMAEENRGLKGLVAELCEKNEIQFHLMSGLLERMERQKKRRAADSKKARARKCERRW</sequence>
<keyword evidence="1" id="KW-0143">Chaperone</keyword>
<dbReference type="InterPro" id="IPR003103">
    <property type="entry name" value="BAG_domain"/>
</dbReference>
<organism evidence="5">
    <name type="scientific">Spirodela intermedia</name>
    <name type="common">Intermediate duckweed</name>
    <dbReference type="NCBI Taxonomy" id="51605"/>
    <lineage>
        <taxon>Eukaryota</taxon>
        <taxon>Viridiplantae</taxon>
        <taxon>Streptophyta</taxon>
        <taxon>Embryophyta</taxon>
        <taxon>Tracheophyta</taxon>
        <taxon>Spermatophyta</taxon>
        <taxon>Magnoliopsida</taxon>
        <taxon>Liliopsida</taxon>
        <taxon>Araceae</taxon>
        <taxon>Lemnoideae</taxon>
        <taxon>Spirodela</taxon>
    </lineage>
</organism>
<dbReference type="PANTHER" id="PTHR33322">
    <property type="entry name" value="BAG DOMAIN CONTAINING PROTEIN, EXPRESSED"/>
    <property type="match status" value="1"/>
</dbReference>
<reference evidence="5 6" key="1">
    <citation type="submission" date="2019-12" db="EMBL/GenBank/DDBJ databases">
        <authorList>
            <person name="Scholz U."/>
            <person name="Mascher M."/>
            <person name="Fiebig A."/>
        </authorList>
    </citation>
    <scope>NUCLEOTIDE SEQUENCE</scope>
</reference>
<evidence type="ECO:0000256" key="2">
    <source>
        <dbReference type="SAM" id="Coils"/>
    </source>
</evidence>
<dbReference type="GO" id="GO:0051087">
    <property type="term" value="F:protein-folding chaperone binding"/>
    <property type="evidence" value="ECO:0007669"/>
    <property type="project" value="InterPro"/>
</dbReference>
<evidence type="ECO:0000259" key="4">
    <source>
        <dbReference type="PROSITE" id="PS51035"/>
    </source>
</evidence>